<keyword evidence="3" id="KW-1185">Reference proteome</keyword>
<name>A0A5D3E9U0_9BACE</name>
<comment type="caution">
    <text evidence="2">The sequence shown here is derived from an EMBL/GenBank/DDBJ whole genome shotgun (WGS) entry which is preliminary data.</text>
</comment>
<accession>A0A5D3E9U0</accession>
<reference evidence="2 3" key="1">
    <citation type="submission" date="2019-07" db="EMBL/GenBank/DDBJ databases">
        <title>Draft Genome Sequences of Bacteroides pyogenes Strains Isolated from the Uterus Holstein Dairy Cows with Metritis.</title>
        <authorList>
            <person name="Cunha F."/>
            <person name="Galvao K.N."/>
            <person name="Jeon S.J."/>
            <person name="Jeong K.C."/>
        </authorList>
    </citation>
    <scope>NUCLEOTIDE SEQUENCE [LARGE SCALE GENOMIC DNA]</scope>
    <source>
        <strain evidence="2 3">KG-31</strain>
    </source>
</reference>
<dbReference type="AlphaFoldDB" id="A0A5D3E9U0"/>
<evidence type="ECO:0000313" key="2">
    <source>
        <dbReference type="EMBL" id="TYK31835.1"/>
    </source>
</evidence>
<protein>
    <submittedName>
        <fullName evidence="2">Transposase</fullName>
    </submittedName>
</protein>
<dbReference type="EMBL" id="VKLW01000057">
    <property type="protein sequence ID" value="TYK31835.1"/>
    <property type="molecule type" value="Genomic_DNA"/>
</dbReference>
<evidence type="ECO:0000313" key="3">
    <source>
        <dbReference type="Proteomes" id="UP000324383"/>
    </source>
</evidence>
<feature type="non-terminal residue" evidence="2">
    <location>
        <position position="1"/>
    </location>
</feature>
<evidence type="ECO:0000259" key="1">
    <source>
        <dbReference type="Pfam" id="PF03050"/>
    </source>
</evidence>
<proteinExistence type="predicted"/>
<gene>
    <name evidence="2" type="ORF">FNJ60_14765</name>
</gene>
<dbReference type="Pfam" id="PF03050">
    <property type="entry name" value="DDE_Tnp_IS66"/>
    <property type="match status" value="1"/>
</dbReference>
<dbReference type="InterPro" id="IPR004291">
    <property type="entry name" value="Transposase_IS66_central"/>
</dbReference>
<sequence length="65" mass="7056">TGKAIEYTFSLLPRLSRYVNDGRVNIDNNLIENAIRPLALGSGENGACPPTQDGSIHPFLMREAA</sequence>
<organism evidence="2 3">
    <name type="scientific">Bacteroides pyogenes</name>
    <dbReference type="NCBI Taxonomy" id="310300"/>
    <lineage>
        <taxon>Bacteria</taxon>
        <taxon>Pseudomonadati</taxon>
        <taxon>Bacteroidota</taxon>
        <taxon>Bacteroidia</taxon>
        <taxon>Bacteroidales</taxon>
        <taxon>Bacteroidaceae</taxon>
        <taxon>Bacteroides</taxon>
    </lineage>
</organism>
<dbReference type="Proteomes" id="UP000324383">
    <property type="component" value="Unassembled WGS sequence"/>
</dbReference>
<feature type="domain" description="Transposase IS66 central" evidence="1">
    <location>
        <begin position="2"/>
        <end position="41"/>
    </location>
</feature>